<organism evidence="1 2">
    <name type="scientific">Micromonospora harpali</name>
    <dbReference type="NCBI Taxonomy" id="1490225"/>
    <lineage>
        <taxon>Bacteria</taxon>
        <taxon>Bacillati</taxon>
        <taxon>Actinomycetota</taxon>
        <taxon>Actinomycetes</taxon>
        <taxon>Micromonosporales</taxon>
        <taxon>Micromonosporaceae</taxon>
        <taxon>Micromonospora</taxon>
    </lineage>
</organism>
<keyword evidence="2" id="KW-1185">Reference proteome</keyword>
<reference evidence="2" key="1">
    <citation type="journal article" date="2019" name="Int. J. Syst. Evol. Microbiol.">
        <title>The Global Catalogue of Microorganisms (GCM) 10K type strain sequencing project: providing services to taxonomists for standard genome sequencing and annotation.</title>
        <authorList>
            <consortium name="The Broad Institute Genomics Platform"/>
            <consortium name="The Broad Institute Genome Sequencing Center for Infectious Disease"/>
            <person name="Wu L."/>
            <person name="Ma J."/>
        </authorList>
    </citation>
    <scope>NUCLEOTIDE SEQUENCE [LARGE SCALE GENOMIC DNA]</scope>
    <source>
        <strain evidence="2">CGMCC 4.7173</strain>
    </source>
</reference>
<name>A0ABW1HXX6_9ACTN</name>
<dbReference type="EMBL" id="JBHSQQ010000239">
    <property type="protein sequence ID" value="MFC5944944.1"/>
    <property type="molecule type" value="Genomic_DNA"/>
</dbReference>
<proteinExistence type="predicted"/>
<dbReference type="Proteomes" id="UP001596207">
    <property type="component" value="Unassembled WGS sequence"/>
</dbReference>
<protein>
    <recommendedName>
        <fullName evidence="3">Thiopeptide-type bacteriocin biosynthesis domain-containing protein</fullName>
    </recommendedName>
</protein>
<evidence type="ECO:0008006" key="3">
    <source>
        <dbReference type="Google" id="ProtNLM"/>
    </source>
</evidence>
<comment type="caution">
    <text evidence="1">The sequence shown here is derived from an EMBL/GenBank/DDBJ whole genome shotgun (WGS) entry which is preliminary data.</text>
</comment>
<gene>
    <name evidence="1" type="ORF">ACFPZ4_26170</name>
</gene>
<sequence>MPSLERSWLFARLAVPAGGCPDARAAELVGTVVAGLVTAARRADPGSGWFYDRLDPTGVPVAPAGSVAGPRLRLGICASAAGLAAVRAGLRAYDRGFSLVDEPHAVRDPARGGPLAQAGSALALALLAGDGPWLPGAELPLAVAHLRHLAGLLPAADRAAFLFLHWQDRGAALTGAQRRELAAQAAAGADKIVLAADDLPPGGAAEAAWRRYLDRVADVAGRDHPDAPRGFLLAHHAQLSHDRWGIAPDVDALAALALRLTLVRRTPEPEERAAACR</sequence>
<evidence type="ECO:0000313" key="1">
    <source>
        <dbReference type="EMBL" id="MFC5944944.1"/>
    </source>
</evidence>
<accession>A0ABW1HXX6</accession>
<dbReference type="RefSeq" id="WP_377537719.1">
    <property type="nucleotide sequence ID" value="NZ_JBHSQQ010000239.1"/>
</dbReference>
<evidence type="ECO:0000313" key="2">
    <source>
        <dbReference type="Proteomes" id="UP001596207"/>
    </source>
</evidence>